<reference evidence="2" key="1">
    <citation type="journal article" date="2019" name="Int. J. Syst. Evol. Microbiol.">
        <title>The Global Catalogue of Microorganisms (GCM) 10K type strain sequencing project: providing services to taxonomists for standard genome sequencing and annotation.</title>
        <authorList>
            <consortium name="The Broad Institute Genomics Platform"/>
            <consortium name="The Broad Institute Genome Sequencing Center for Infectious Disease"/>
            <person name="Wu L."/>
            <person name="Ma J."/>
        </authorList>
    </citation>
    <scope>NUCLEOTIDE SEQUENCE [LARGE SCALE GENOMIC DNA]</scope>
    <source>
        <strain evidence="2">JCM 14306</strain>
    </source>
</reference>
<accession>A0ABP4R994</accession>
<organism evidence="1 2">
    <name type="scientific">Kribbella alba</name>
    <dbReference type="NCBI Taxonomy" id="190197"/>
    <lineage>
        <taxon>Bacteria</taxon>
        <taxon>Bacillati</taxon>
        <taxon>Actinomycetota</taxon>
        <taxon>Actinomycetes</taxon>
        <taxon>Propionibacteriales</taxon>
        <taxon>Kribbellaceae</taxon>
        <taxon>Kribbella</taxon>
    </lineage>
</organism>
<dbReference type="Proteomes" id="UP001501319">
    <property type="component" value="Unassembled WGS sequence"/>
</dbReference>
<gene>
    <name evidence="1" type="ORF">GCM10009744_35190</name>
</gene>
<dbReference type="EMBL" id="BAAANE010000006">
    <property type="protein sequence ID" value="GAA1642177.1"/>
    <property type="molecule type" value="Genomic_DNA"/>
</dbReference>
<proteinExistence type="predicted"/>
<evidence type="ECO:0000313" key="1">
    <source>
        <dbReference type="EMBL" id="GAA1642177.1"/>
    </source>
</evidence>
<protein>
    <submittedName>
        <fullName evidence="1">Uncharacterized protein</fullName>
    </submittedName>
</protein>
<keyword evidence="2" id="KW-1185">Reference proteome</keyword>
<name>A0ABP4R994_9ACTN</name>
<sequence length="55" mass="6429">MTAKKKCCKDKPRCKKCPVVLKRLADASCAERLDMRHYIVDKKVPKKVLKDARKR</sequence>
<evidence type="ECO:0000313" key="2">
    <source>
        <dbReference type="Proteomes" id="UP001501319"/>
    </source>
</evidence>
<comment type="caution">
    <text evidence="1">The sequence shown here is derived from an EMBL/GenBank/DDBJ whole genome shotgun (WGS) entry which is preliminary data.</text>
</comment>